<dbReference type="Pfam" id="PF00892">
    <property type="entry name" value="EamA"/>
    <property type="match status" value="2"/>
</dbReference>
<dbReference type="InterPro" id="IPR000620">
    <property type="entry name" value="EamA_dom"/>
</dbReference>
<organism evidence="8 9">
    <name type="scientific">Faecalibacter macacae</name>
    <dbReference type="NCBI Taxonomy" id="1859289"/>
    <lineage>
        <taxon>Bacteria</taxon>
        <taxon>Pseudomonadati</taxon>
        <taxon>Bacteroidota</taxon>
        <taxon>Flavobacteriia</taxon>
        <taxon>Flavobacteriales</taxon>
        <taxon>Weeksellaceae</taxon>
        <taxon>Faecalibacter</taxon>
    </lineage>
</organism>
<feature type="transmembrane region" description="Helical" evidence="6">
    <location>
        <begin position="290"/>
        <end position="311"/>
    </location>
</feature>
<keyword evidence="5 6" id="KW-0472">Membrane</keyword>
<dbReference type="AlphaFoldDB" id="A0A3L9MFS8"/>
<dbReference type="SUPFAM" id="SSF103481">
    <property type="entry name" value="Multidrug resistance efflux transporter EmrE"/>
    <property type="match status" value="1"/>
</dbReference>
<dbReference type="Proteomes" id="UP000275348">
    <property type="component" value="Unassembled WGS sequence"/>
</dbReference>
<feature type="transmembrane region" description="Helical" evidence="6">
    <location>
        <begin position="201"/>
        <end position="218"/>
    </location>
</feature>
<comment type="similarity">
    <text evidence="2">Belongs to the EamA transporter family.</text>
</comment>
<feature type="transmembrane region" description="Helical" evidence="6">
    <location>
        <begin position="238"/>
        <end position="256"/>
    </location>
</feature>
<keyword evidence="3 6" id="KW-0812">Transmembrane</keyword>
<accession>A0A3L9MFS8</accession>
<reference evidence="8 9" key="1">
    <citation type="submission" date="2018-10" db="EMBL/GenBank/DDBJ databases">
        <authorList>
            <person name="Chen X."/>
        </authorList>
    </citation>
    <scope>NUCLEOTIDE SEQUENCE [LARGE SCALE GENOMIC DNA]</scope>
    <source>
        <strain evidence="8 9">YIM 102668</strain>
    </source>
</reference>
<dbReference type="PANTHER" id="PTHR32322">
    <property type="entry name" value="INNER MEMBRANE TRANSPORTER"/>
    <property type="match status" value="1"/>
</dbReference>
<evidence type="ECO:0000313" key="9">
    <source>
        <dbReference type="Proteomes" id="UP000275348"/>
    </source>
</evidence>
<feature type="domain" description="EamA" evidence="7">
    <location>
        <begin position="162"/>
        <end position="307"/>
    </location>
</feature>
<feature type="transmembrane region" description="Helical" evidence="6">
    <location>
        <begin position="70"/>
        <end position="90"/>
    </location>
</feature>
<evidence type="ECO:0000259" key="7">
    <source>
        <dbReference type="Pfam" id="PF00892"/>
    </source>
</evidence>
<evidence type="ECO:0000256" key="3">
    <source>
        <dbReference type="ARBA" id="ARBA00022692"/>
    </source>
</evidence>
<dbReference type="EMBL" id="RDOJ01000003">
    <property type="protein sequence ID" value="RLZ11900.1"/>
    <property type="molecule type" value="Genomic_DNA"/>
</dbReference>
<evidence type="ECO:0000256" key="4">
    <source>
        <dbReference type="ARBA" id="ARBA00022989"/>
    </source>
</evidence>
<name>A0A3L9MFS8_9FLAO</name>
<keyword evidence="9" id="KW-1185">Reference proteome</keyword>
<feature type="transmembrane region" description="Helical" evidence="6">
    <location>
        <begin position="96"/>
        <end position="115"/>
    </location>
</feature>
<feature type="transmembrane region" description="Helical" evidence="6">
    <location>
        <begin position="268"/>
        <end position="284"/>
    </location>
</feature>
<comment type="caution">
    <text evidence="8">The sequence shown here is derived from an EMBL/GenBank/DDBJ whole genome shotgun (WGS) entry which is preliminary data.</text>
</comment>
<dbReference type="GO" id="GO:0016020">
    <property type="term" value="C:membrane"/>
    <property type="evidence" value="ECO:0007669"/>
    <property type="project" value="UniProtKB-SubCell"/>
</dbReference>
<feature type="transmembrane region" description="Helical" evidence="6">
    <location>
        <begin position="161"/>
        <end position="180"/>
    </location>
</feature>
<dbReference type="InterPro" id="IPR037185">
    <property type="entry name" value="EmrE-like"/>
</dbReference>
<dbReference type="PANTHER" id="PTHR32322:SF2">
    <property type="entry name" value="EAMA DOMAIN-CONTAINING PROTEIN"/>
    <property type="match status" value="1"/>
</dbReference>
<evidence type="ECO:0000256" key="1">
    <source>
        <dbReference type="ARBA" id="ARBA00004141"/>
    </source>
</evidence>
<keyword evidence="4 6" id="KW-1133">Transmembrane helix</keyword>
<proteinExistence type="inferred from homology"/>
<dbReference type="InterPro" id="IPR050638">
    <property type="entry name" value="AA-Vitamin_Transporters"/>
</dbReference>
<protein>
    <submittedName>
        <fullName evidence="8">EamA family transporter</fullName>
    </submittedName>
</protein>
<dbReference type="RefSeq" id="WP_121933709.1">
    <property type="nucleotide sequence ID" value="NZ_RDOJ01000003.1"/>
</dbReference>
<gene>
    <name evidence="8" type="ORF">EAH69_02965</name>
</gene>
<feature type="transmembrane region" description="Helical" evidence="6">
    <location>
        <begin position="12"/>
        <end position="30"/>
    </location>
</feature>
<comment type="subcellular location">
    <subcellularLocation>
        <location evidence="1">Membrane</location>
        <topology evidence="1">Multi-pass membrane protein</topology>
    </subcellularLocation>
</comment>
<evidence type="ECO:0000256" key="2">
    <source>
        <dbReference type="ARBA" id="ARBA00007362"/>
    </source>
</evidence>
<feature type="domain" description="EamA" evidence="7">
    <location>
        <begin position="15"/>
        <end position="144"/>
    </location>
</feature>
<sequence length="334" mass="37956">MSTKSEHSTYLILFAYFVIYVVWGSTYFFIHKALEGFSPFVLGSLRFIAASIILMMYCKMKGYKLWNKRIIKQTAFIGFLLLFVDMAAIIWVEQFIASGIVAIMAAAAAIWFIIFDKPKWKQNFSSLPTVVGLILGFIGVILLFAEQIMVTSDTSSKSLKIIGMIVLIIGSIAWTLGSLYSKYVVEKEENQGEDLHIMVKTAWQMITAGLAFNFVALFNGEYSSFDITAVTIENWGALIYLITFGSILAFSCYLWLIQIRPATEVSTYAYVNPIVAVALSYFFTDDVITELQITGLFVVLFSVLLMNWNLYRDSKYIRKLFKPKHSKKRLSNIH</sequence>
<feature type="transmembrane region" description="Helical" evidence="6">
    <location>
        <begin position="127"/>
        <end position="149"/>
    </location>
</feature>
<evidence type="ECO:0000256" key="6">
    <source>
        <dbReference type="SAM" id="Phobius"/>
    </source>
</evidence>
<evidence type="ECO:0000313" key="8">
    <source>
        <dbReference type="EMBL" id="RLZ11900.1"/>
    </source>
</evidence>
<dbReference type="OrthoDB" id="9812547at2"/>
<evidence type="ECO:0000256" key="5">
    <source>
        <dbReference type="ARBA" id="ARBA00023136"/>
    </source>
</evidence>
<feature type="transmembrane region" description="Helical" evidence="6">
    <location>
        <begin position="36"/>
        <end position="58"/>
    </location>
</feature>